<sequence length="134" mass="15265">MSPPCPTPSTTLSDYVEVSEEKVPNQISVEPAEKPEPSENEVHKEWITCATDCYHTFSDAKQRFASAQAQWPLVFKRLNEETEYLESTRSLLDDDSEGKTKKQVDDLNTTVNKKRDLILGLRSLLRTFDATDLE</sequence>
<proteinExistence type="predicted"/>
<name>A0A428QDZ8_9HYPO</name>
<organism evidence="2 3">
    <name type="scientific">Fusarium duplospermum</name>
    <dbReference type="NCBI Taxonomy" id="1325734"/>
    <lineage>
        <taxon>Eukaryota</taxon>
        <taxon>Fungi</taxon>
        <taxon>Dikarya</taxon>
        <taxon>Ascomycota</taxon>
        <taxon>Pezizomycotina</taxon>
        <taxon>Sordariomycetes</taxon>
        <taxon>Hypocreomycetidae</taxon>
        <taxon>Hypocreales</taxon>
        <taxon>Nectriaceae</taxon>
        <taxon>Fusarium</taxon>
        <taxon>Fusarium solani species complex</taxon>
    </lineage>
</organism>
<comment type="caution">
    <text evidence="2">The sequence shown here is derived from an EMBL/GenBank/DDBJ whole genome shotgun (WGS) entry which is preliminary data.</text>
</comment>
<dbReference type="AlphaFoldDB" id="A0A428QDZ8"/>
<reference evidence="2 3" key="1">
    <citation type="submission" date="2017-06" db="EMBL/GenBank/DDBJ databases">
        <title>Comparative genomic analysis of Ambrosia Fusariam Clade fungi.</title>
        <authorList>
            <person name="Stajich J.E."/>
            <person name="Carrillo J."/>
            <person name="Kijimoto T."/>
            <person name="Eskalen A."/>
            <person name="O'Donnell K."/>
            <person name="Kasson M."/>
        </authorList>
    </citation>
    <scope>NUCLEOTIDE SEQUENCE [LARGE SCALE GENOMIC DNA]</scope>
    <source>
        <strain evidence="2 3">NRRL62584</strain>
    </source>
</reference>
<gene>
    <name evidence="2" type="ORF">CEP54_005260</name>
</gene>
<keyword evidence="3" id="KW-1185">Reference proteome</keyword>
<dbReference type="EMBL" id="NKCI01000039">
    <property type="protein sequence ID" value="RSL63461.1"/>
    <property type="molecule type" value="Genomic_DNA"/>
</dbReference>
<dbReference type="Proteomes" id="UP000288168">
    <property type="component" value="Unassembled WGS sequence"/>
</dbReference>
<accession>A0A428QDZ8</accession>
<evidence type="ECO:0000313" key="3">
    <source>
        <dbReference type="Proteomes" id="UP000288168"/>
    </source>
</evidence>
<evidence type="ECO:0000256" key="1">
    <source>
        <dbReference type="SAM" id="MobiDB-lite"/>
    </source>
</evidence>
<dbReference type="OrthoDB" id="10435348at2759"/>
<feature type="compositionally biased region" description="Basic and acidic residues" evidence="1">
    <location>
        <begin position="31"/>
        <end position="41"/>
    </location>
</feature>
<protein>
    <submittedName>
        <fullName evidence="2">Uncharacterized protein</fullName>
    </submittedName>
</protein>
<feature type="region of interest" description="Disordered" evidence="1">
    <location>
        <begin position="1"/>
        <end position="41"/>
    </location>
</feature>
<evidence type="ECO:0000313" key="2">
    <source>
        <dbReference type="EMBL" id="RSL63461.1"/>
    </source>
</evidence>